<proteinExistence type="predicted"/>
<organism evidence="1 2">
    <name type="scientific">Araneus ventricosus</name>
    <name type="common">Orbweaver spider</name>
    <name type="synonym">Epeira ventricosa</name>
    <dbReference type="NCBI Taxonomy" id="182803"/>
    <lineage>
        <taxon>Eukaryota</taxon>
        <taxon>Metazoa</taxon>
        <taxon>Ecdysozoa</taxon>
        <taxon>Arthropoda</taxon>
        <taxon>Chelicerata</taxon>
        <taxon>Arachnida</taxon>
        <taxon>Araneae</taxon>
        <taxon>Araneomorphae</taxon>
        <taxon>Entelegynae</taxon>
        <taxon>Araneoidea</taxon>
        <taxon>Araneidae</taxon>
        <taxon>Araneus</taxon>
    </lineage>
</organism>
<comment type="caution">
    <text evidence="1">The sequence shown here is derived from an EMBL/GenBank/DDBJ whole genome shotgun (WGS) entry which is preliminary data.</text>
</comment>
<protein>
    <submittedName>
        <fullName evidence="1">Uncharacterized protein</fullName>
    </submittedName>
</protein>
<dbReference type="AlphaFoldDB" id="A0A4Y2WEB8"/>
<evidence type="ECO:0000313" key="2">
    <source>
        <dbReference type="Proteomes" id="UP000499080"/>
    </source>
</evidence>
<keyword evidence="2" id="KW-1185">Reference proteome</keyword>
<name>A0A4Y2WEB8_ARAVE</name>
<reference evidence="1 2" key="1">
    <citation type="journal article" date="2019" name="Sci. Rep.">
        <title>Orb-weaving spider Araneus ventricosus genome elucidates the spidroin gene catalogue.</title>
        <authorList>
            <person name="Kono N."/>
            <person name="Nakamura H."/>
            <person name="Ohtoshi R."/>
            <person name="Moran D.A.P."/>
            <person name="Shinohara A."/>
            <person name="Yoshida Y."/>
            <person name="Fujiwara M."/>
            <person name="Mori M."/>
            <person name="Tomita M."/>
            <person name="Arakawa K."/>
        </authorList>
    </citation>
    <scope>NUCLEOTIDE SEQUENCE [LARGE SCALE GENOMIC DNA]</scope>
</reference>
<accession>A0A4Y2WEB8</accession>
<sequence>MAEFSRWRRADDGLGPLGLFEPIETRVLRTVSPLGRSEFFSVLNKAVGSLDITQDRELDYAATISDAEVLRTVCVLFVGDLQDRAEDDCKALCEV</sequence>
<dbReference type="EMBL" id="BGPR01058471">
    <property type="protein sequence ID" value="GBO34630.1"/>
    <property type="molecule type" value="Genomic_DNA"/>
</dbReference>
<gene>
    <name evidence="1" type="ORF">AVEN_246472_1</name>
</gene>
<evidence type="ECO:0000313" key="1">
    <source>
        <dbReference type="EMBL" id="GBO34630.1"/>
    </source>
</evidence>
<dbReference type="Proteomes" id="UP000499080">
    <property type="component" value="Unassembled WGS sequence"/>
</dbReference>